<sequence length="172" mass="18142">MFKLTIEQILASIAALSPEEKKEFEQRLPTVLESTASLASPQSGQVMTNTLGDVQLSGSNAAFNYQPSQAGRDVNLSTNVTQGSSEQQELLQALLILKTAIQSAEGLPDLSKIGAETQVDQLAAEAEKENPDKNLIGRTVAALKQGLQGVQELAGPVMTVASIVAKAWGIPV</sequence>
<dbReference type="RefSeq" id="WP_316431144.1">
    <property type="nucleotide sequence ID" value="NZ_CP053586.1"/>
</dbReference>
<proteinExistence type="predicted"/>
<protein>
    <submittedName>
        <fullName evidence="1">Uncharacterized protein</fullName>
    </submittedName>
</protein>
<dbReference type="AlphaFoldDB" id="A0AA96WF79"/>
<accession>A0AA96WF79</accession>
<reference evidence="1" key="1">
    <citation type="submission" date="2020-05" db="EMBL/GenBank/DDBJ databases">
        <authorList>
            <person name="Zhu T."/>
            <person name="Keshari N."/>
            <person name="Lu X."/>
        </authorList>
    </citation>
    <scope>NUCLEOTIDE SEQUENCE</scope>
    <source>
        <strain evidence="1">NK1-12</strain>
    </source>
</reference>
<gene>
    <name evidence="1" type="ORF">HJG54_20850</name>
</gene>
<dbReference type="EMBL" id="CP053586">
    <property type="protein sequence ID" value="WNZ25057.1"/>
    <property type="molecule type" value="Genomic_DNA"/>
</dbReference>
<evidence type="ECO:0000313" key="1">
    <source>
        <dbReference type="EMBL" id="WNZ25057.1"/>
    </source>
</evidence>
<organism evidence="1">
    <name type="scientific">Leptolyngbya sp. NK1-12</name>
    <dbReference type="NCBI Taxonomy" id="2547451"/>
    <lineage>
        <taxon>Bacteria</taxon>
        <taxon>Bacillati</taxon>
        <taxon>Cyanobacteriota</taxon>
        <taxon>Cyanophyceae</taxon>
        <taxon>Leptolyngbyales</taxon>
        <taxon>Leptolyngbyaceae</taxon>
        <taxon>Leptolyngbya group</taxon>
        <taxon>Leptolyngbya</taxon>
    </lineage>
</organism>
<name>A0AA96WF79_9CYAN</name>